<comment type="caution">
    <text evidence="2">The sequence shown here is derived from an EMBL/GenBank/DDBJ whole genome shotgun (WGS) entry which is preliminary data.</text>
</comment>
<reference evidence="2 3" key="1">
    <citation type="submission" date="2019-03" db="EMBL/GenBank/DDBJ databases">
        <title>Genome sequence of Thiobacillaceae bacterium LSR1, a sulfur-oxidizing bacterium isolated from freshwater sediment.</title>
        <authorList>
            <person name="Li S."/>
        </authorList>
    </citation>
    <scope>NUCLEOTIDE SEQUENCE [LARGE SCALE GENOMIC DNA]</scope>
    <source>
        <strain evidence="2 3">LSR1</strain>
    </source>
</reference>
<dbReference type="NCBIfam" id="TIGR03765">
    <property type="entry name" value="ICE_PFL_4695"/>
    <property type="match status" value="1"/>
</dbReference>
<organism evidence="2 3">
    <name type="scientific">Parasulfuritortus cantonensis</name>
    <dbReference type="NCBI Taxonomy" id="2528202"/>
    <lineage>
        <taxon>Bacteria</taxon>
        <taxon>Pseudomonadati</taxon>
        <taxon>Pseudomonadota</taxon>
        <taxon>Betaproteobacteria</taxon>
        <taxon>Nitrosomonadales</taxon>
        <taxon>Thiobacillaceae</taxon>
        <taxon>Parasulfuritortus</taxon>
    </lineage>
</organism>
<dbReference type="Pfam" id="PF11072">
    <property type="entry name" value="DUF2859"/>
    <property type="match status" value="1"/>
</dbReference>
<keyword evidence="1" id="KW-0732">Signal</keyword>
<name>A0A4R1BRW0_9PROT</name>
<keyword evidence="3" id="KW-1185">Reference proteome</keyword>
<evidence type="ECO:0000256" key="1">
    <source>
        <dbReference type="SAM" id="SignalP"/>
    </source>
</evidence>
<feature type="signal peptide" evidence="1">
    <location>
        <begin position="1"/>
        <end position="20"/>
    </location>
</feature>
<accession>A0A4R1BRW0</accession>
<dbReference type="OrthoDB" id="8560395at2"/>
<protein>
    <submittedName>
        <fullName evidence="2">Integrating conjugative element protein</fullName>
    </submittedName>
</protein>
<gene>
    <name evidence="2" type="ORF">EZJ19_00200</name>
</gene>
<dbReference type="RefSeq" id="WP_131444288.1">
    <property type="nucleotide sequence ID" value="NZ_SJZB01000001.1"/>
</dbReference>
<evidence type="ECO:0000313" key="3">
    <source>
        <dbReference type="Proteomes" id="UP000295443"/>
    </source>
</evidence>
<sequence length="186" mass="19678">MKRILLVTTLGLWSATAAVAQSTLPPTQTTASQALIVVEDRGGVSALPYYQALNPQDAGPAQPPVATPVPRVDNPASAEAAVLPVRSAQLTPGDEPRRVIRAPGLTPLFLVGDDDRSRAWLRQRRAALQELRAVGLVVNVATPEALVALRRLAPGLMLSPIAGDDLAQRLGIRHYPVLITATGIEP</sequence>
<feature type="chain" id="PRO_5020488245" evidence="1">
    <location>
        <begin position="21"/>
        <end position="186"/>
    </location>
</feature>
<dbReference type="InterPro" id="IPR021300">
    <property type="entry name" value="Integr_conj_element_PFL4695"/>
</dbReference>
<dbReference type="AlphaFoldDB" id="A0A4R1BRW0"/>
<dbReference type="Proteomes" id="UP000295443">
    <property type="component" value="Unassembled WGS sequence"/>
</dbReference>
<proteinExistence type="predicted"/>
<evidence type="ECO:0000313" key="2">
    <source>
        <dbReference type="EMBL" id="TCJ20358.1"/>
    </source>
</evidence>
<dbReference type="EMBL" id="SJZB01000001">
    <property type="protein sequence ID" value="TCJ20358.1"/>
    <property type="molecule type" value="Genomic_DNA"/>
</dbReference>